<evidence type="ECO:0000313" key="2">
    <source>
        <dbReference type="EMBL" id="RYJ40957.1"/>
    </source>
</evidence>
<dbReference type="InterPro" id="IPR027417">
    <property type="entry name" value="P-loop_NTPase"/>
</dbReference>
<dbReference type="EMBL" id="JUIV01000001">
    <property type="protein sequence ID" value="RYJ40957.1"/>
    <property type="molecule type" value="Genomic_DNA"/>
</dbReference>
<proteinExistence type="predicted"/>
<protein>
    <submittedName>
        <fullName evidence="2">KAP family P-loop domain protein</fullName>
    </submittedName>
</protein>
<dbReference type="Gene3D" id="3.40.50.300">
    <property type="entry name" value="P-loop containing nucleotide triphosphate hydrolases"/>
    <property type="match status" value="1"/>
</dbReference>
<name>A0A444W4Y7_9FLAO</name>
<dbReference type="Proteomes" id="UP000290433">
    <property type="component" value="Unassembled WGS sequence"/>
</dbReference>
<dbReference type="RefSeq" id="WP_129745602.1">
    <property type="nucleotide sequence ID" value="NZ_JUIV01000001.1"/>
</dbReference>
<dbReference type="SUPFAM" id="SSF52540">
    <property type="entry name" value="P-loop containing nucleoside triphosphate hydrolases"/>
    <property type="match status" value="2"/>
</dbReference>
<dbReference type="OrthoDB" id="871734at2"/>
<dbReference type="Pfam" id="PF07693">
    <property type="entry name" value="KAP_NTPase"/>
    <property type="match status" value="1"/>
</dbReference>
<organism evidence="2 3">
    <name type="scientific">Flavobacterium anhuiense</name>
    <dbReference type="NCBI Taxonomy" id="459526"/>
    <lineage>
        <taxon>Bacteria</taxon>
        <taxon>Pseudomonadati</taxon>
        <taxon>Bacteroidota</taxon>
        <taxon>Flavobacteriia</taxon>
        <taxon>Flavobacteriales</taxon>
        <taxon>Flavobacteriaceae</taxon>
        <taxon>Flavobacterium</taxon>
    </lineage>
</organism>
<dbReference type="AlphaFoldDB" id="A0A444W4Y7"/>
<sequence>MELKETIKIETSEISKDFRNHLSFEHNKRILFSGPFGTGKSTFLNEFSTEQNDDFFYLKIFPVNYSVSSNEDVFELIKFDLLFQLIGRYYEEIKLEKEDFTLLLKSQMFIMERMKVMPLLYAILGFSEKIGTPIVDFIKALEKTFGDFEKFNEEISRNEEDEIYTFLKSIENRKGNQHEMDAISELIFDLIERVRNENEKSAVLIIDDLDRLDPDHVFRIFNIFSAHHEEINDRNKFGFEKVIFVCDIENIRKIFHHKYGFDVDFSGYIDKFYSISPFDFDNRTYVKEKIENLLYTFQFSSTLNYYEFSKNENFLNCTKAIVQSLIDSKQLNLRMILNYPILFIPNFHFANRQRLSDTPIIVLFYLLRNFYGSFEILSLKLKNLSELFDSDSFRSDHRYKYAVRDDYDIAALFSYCLTFLVPENSVNKDTEDIQTFYSETYNCTFHYNYSRFSRVKNFIQATKGQVLISDEKLELNPYKIFFDIFNICKNKGLLI</sequence>
<evidence type="ECO:0000259" key="1">
    <source>
        <dbReference type="SMART" id="SM00382"/>
    </source>
</evidence>
<gene>
    <name evidence="2" type="ORF">NU08_0394</name>
</gene>
<dbReference type="InterPro" id="IPR011646">
    <property type="entry name" value="KAP_P-loop"/>
</dbReference>
<accession>A0A444W4Y7</accession>
<reference evidence="2 3" key="1">
    <citation type="submission" date="2014-12" db="EMBL/GenBank/DDBJ databases">
        <title>Genome sequence of Flavobacterium anhuiense RCM74.</title>
        <authorList>
            <person name="Kim J.F."/>
            <person name="Song J.Y."/>
            <person name="Kwak M.-J."/>
            <person name="Lee S.-W."/>
        </authorList>
    </citation>
    <scope>NUCLEOTIDE SEQUENCE [LARGE SCALE GENOMIC DNA]</scope>
    <source>
        <strain evidence="2 3">RCM74</strain>
    </source>
</reference>
<evidence type="ECO:0000313" key="3">
    <source>
        <dbReference type="Proteomes" id="UP000290433"/>
    </source>
</evidence>
<dbReference type="SMART" id="SM00382">
    <property type="entry name" value="AAA"/>
    <property type="match status" value="1"/>
</dbReference>
<feature type="domain" description="AAA+ ATPase" evidence="1">
    <location>
        <begin position="26"/>
        <end position="249"/>
    </location>
</feature>
<comment type="caution">
    <text evidence="2">The sequence shown here is derived from an EMBL/GenBank/DDBJ whole genome shotgun (WGS) entry which is preliminary data.</text>
</comment>
<dbReference type="InterPro" id="IPR003593">
    <property type="entry name" value="AAA+_ATPase"/>
</dbReference>